<dbReference type="Proteomes" id="UP000612680">
    <property type="component" value="Chromosome"/>
</dbReference>
<name>A0ABX7IAQ3_9BACT</name>
<feature type="transmembrane region" description="Helical" evidence="1">
    <location>
        <begin position="209"/>
        <end position="226"/>
    </location>
</feature>
<feature type="transmembrane region" description="Helical" evidence="1">
    <location>
        <begin position="143"/>
        <end position="165"/>
    </location>
</feature>
<evidence type="ECO:0000256" key="1">
    <source>
        <dbReference type="SAM" id="Phobius"/>
    </source>
</evidence>
<dbReference type="EMBL" id="CP056775">
    <property type="protein sequence ID" value="QRR02875.1"/>
    <property type="molecule type" value="Genomic_DNA"/>
</dbReference>
<feature type="transmembrane region" description="Helical" evidence="1">
    <location>
        <begin position="120"/>
        <end position="137"/>
    </location>
</feature>
<feature type="transmembrane region" description="Helical" evidence="1">
    <location>
        <begin position="269"/>
        <end position="288"/>
    </location>
</feature>
<evidence type="ECO:0000313" key="3">
    <source>
        <dbReference type="Proteomes" id="UP000612680"/>
    </source>
</evidence>
<feature type="transmembrane region" description="Helical" evidence="1">
    <location>
        <begin position="370"/>
        <end position="390"/>
    </location>
</feature>
<keyword evidence="1" id="KW-0472">Membrane</keyword>
<evidence type="ECO:0000313" key="2">
    <source>
        <dbReference type="EMBL" id="QRR02875.1"/>
    </source>
</evidence>
<feature type="transmembrane region" description="Helical" evidence="1">
    <location>
        <begin position="345"/>
        <end position="363"/>
    </location>
</feature>
<proteinExistence type="predicted"/>
<reference evidence="2 3" key="1">
    <citation type="submission" date="2020-06" db="EMBL/GenBank/DDBJ databases">
        <title>Dyadobacter sandarakinus sp. nov., isolated from the soil of the Arctic Yellow River Station.</title>
        <authorList>
            <person name="Zhang Y."/>
            <person name="Peng F."/>
        </authorList>
    </citation>
    <scope>NUCLEOTIDE SEQUENCE [LARGE SCALE GENOMIC DNA]</scope>
    <source>
        <strain evidence="2 3">Q3-56</strain>
    </source>
</reference>
<feature type="transmembrane region" description="Helical" evidence="1">
    <location>
        <begin position="12"/>
        <end position="30"/>
    </location>
</feature>
<feature type="transmembrane region" description="Helical" evidence="1">
    <location>
        <begin position="309"/>
        <end position="329"/>
    </location>
</feature>
<gene>
    <name evidence="2" type="ORF">HWI92_19145</name>
</gene>
<accession>A0ABX7IAQ3</accession>
<keyword evidence="1" id="KW-0812">Transmembrane</keyword>
<protein>
    <submittedName>
        <fullName evidence="2">Uncharacterized protein</fullName>
    </submittedName>
</protein>
<feature type="transmembrane region" description="Helical" evidence="1">
    <location>
        <begin position="246"/>
        <end position="263"/>
    </location>
</feature>
<organism evidence="2 3">
    <name type="scientific">Dyadobacter sandarakinus</name>
    <dbReference type="NCBI Taxonomy" id="2747268"/>
    <lineage>
        <taxon>Bacteria</taxon>
        <taxon>Pseudomonadati</taxon>
        <taxon>Bacteroidota</taxon>
        <taxon>Cytophagia</taxon>
        <taxon>Cytophagales</taxon>
        <taxon>Spirosomataceae</taxon>
        <taxon>Dyadobacter</taxon>
    </lineage>
</organism>
<feature type="transmembrane region" description="Helical" evidence="1">
    <location>
        <begin position="177"/>
        <end position="203"/>
    </location>
</feature>
<keyword evidence="1" id="KW-1133">Transmembrane helix</keyword>
<dbReference type="RefSeq" id="WP_204658258.1">
    <property type="nucleotide sequence ID" value="NZ_CP056775.1"/>
</dbReference>
<keyword evidence="3" id="KW-1185">Reference proteome</keyword>
<sequence>MPFSPSGFLFRNTWFAILLCILPLLLYAWFFQSISLNVNYIAFDDIMILGVIPGFEGAGWLEKWKLLTTLFPEHRLVFSRSVILFLNGVFGRVDLVWLMIIANLCWALCGWIFYRAFARLQLPLWYFVPVLWLWFNVQSFENIFWGVSSLCNFGVILFVLSAMFLAAYKPHRLLPALMFCIAATFTYGNGMMAFAVTGCIYWLAGHHRSFFITLGTAVLVAAIYFIDFTPITQSINPADPAEVRDGLAGFSGFIGSIATLSAYGLSTRVMYLAVAAGVVFILTLLFLYRYQVLLLTRAVLRKSPYNNQGALFALAICMFTAITALALAYKRIPTDTFEGMFKGRYRMYSTLWCVAMYLGFLSVTKKRANLALWIVPASILLNLMILHSNFADAVNNRRAAVVQEFNARYNADWLGIKMFSMDQAHFEKIRSYYQSSDPLAEGWEPGSPEPVVCDSTYKPDSVMQRGGHVLVHYYNNFFTPEKDYTDGAYVLLKSARHVYAAPPGQLAVPLKTTLRRGMYFSKGVYAGFHQATIEPGLYQIYLLVRKNGKNRIYCTGETWNEKL</sequence>
<feature type="transmembrane region" description="Helical" evidence="1">
    <location>
        <begin position="95"/>
        <end position="113"/>
    </location>
</feature>